<keyword evidence="2" id="KW-1185">Reference proteome</keyword>
<dbReference type="EMBL" id="BPLQ01015016">
    <property type="protein sequence ID" value="GIY85201.1"/>
    <property type="molecule type" value="Genomic_DNA"/>
</dbReference>
<proteinExistence type="predicted"/>
<reference evidence="1 2" key="1">
    <citation type="submission" date="2021-06" db="EMBL/GenBank/DDBJ databases">
        <title>Caerostris darwini draft genome.</title>
        <authorList>
            <person name="Kono N."/>
            <person name="Arakawa K."/>
        </authorList>
    </citation>
    <scope>NUCLEOTIDE SEQUENCE [LARGE SCALE GENOMIC DNA]</scope>
</reference>
<sequence>MELPPAANFSMLTLRLHRLFKRYILLGRLRAPPENELKDMVPTFQYGAKTDRRALQSKFKSWAKRMTVFNGDLVLANSKKVILPLEKCEELIIFLHSQEHMSVDRIVSNVSD</sequence>
<comment type="caution">
    <text evidence="1">The sequence shown here is derived from an EMBL/GenBank/DDBJ whole genome shotgun (WGS) entry which is preliminary data.</text>
</comment>
<accession>A0AAV4WTD5</accession>
<organism evidence="1 2">
    <name type="scientific">Caerostris darwini</name>
    <dbReference type="NCBI Taxonomy" id="1538125"/>
    <lineage>
        <taxon>Eukaryota</taxon>
        <taxon>Metazoa</taxon>
        <taxon>Ecdysozoa</taxon>
        <taxon>Arthropoda</taxon>
        <taxon>Chelicerata</taxon>
        <taxon>Arachnida</taxon>
        <taxon>Araneae</taxon>
        <taxon>Araneomorphae</taxon>
        <taxon>Entelegynae</taxon>
        <taxon>Araneoidea</taxon>
        <taxon>Araneidae</taxon>
        <taxon>Caerostris</taxon>
    </lineage>
</organism>
<evidence type="ECO:0000313" key="2">
    <source>
        <dbReference type="Proteomes" id="UP001054837"/>
    </source>
</evidence>
<gene>
    <name evidence="1" type="ORF">CDAR_310201</name>
</gene>
<dbReference type="AlphaFoldDB" id="A0AAV4WTD5"/>
<evidence type="ECO:0000313" key="1">
    <source>
        <dbReference type="EMBL" id="GIY85201.1"/>
    </source>
</evidence>
<protein>
    <submittedName>
        <fullName evidence="1">Uncharacterized protein</fullName>
    </submittedName>
</protein>
<dbReference type="Proteomes" id="UP001054837">
    <property type="component" value="Unassembled WGS sequence"/>
</dbReference>
<name>A0AAV4WTD5_9ARAC</name>